<name>A0A430KRP0_9GAMM</name>
<dbReference type="PANTHER" id="PTHR30537:SF5">
    <property type="entry name" value="HTH-TYPE TRANSCRIPTIONAL ACTIVATOR TTDR-RELATED"/>
    <property type="match status" value="1"/>
</dbReference>
<dbReference type="PANTHER" id="PTHR30537">
    <property type="entry name" value="HTH-TYPE TRANSCRIPTIONAL REGULATOR"/>
    <property type="match status" value="1"/>
</dbReference>
<comment type="similarity">
    <text evidence="1">Belongs to the LysR transcriptional regulatory family.</text>
</comment>
<dbReference type="Pfam" id="PF03466">
    <property type="entry name" value="LysR_substrate"/>
    <property type="match status" value="1"/>
</dbReference>
<keyword evidence="7" id="KW-1185">Reference proteome</keyword>
<dbReference type="InterPro" id="IPR058163">
    <property type="entry name" value="LysR-type_TF_proteobact-type"/>
</dbReference>
<evidence type="ECO:0000259" key="5">
    <source>
        <dbReference type="PROSITE" id="PS50931"/>
    </source>
</evidence>
<dbReference type="Gene3D" id="3.40.190.290">
    <property type="match status" value="1"/>
</dbReference>
<feature type="domain" description="HTH lysR-type" evidence="5">
    <location>
        <begin position="1"/>
        <end position="60"/>
    </location>
</feature>
<dbReference type="GO" id="GO:0003700">
    <property type="term" value="F:DNA-binding transcription factor activity"/>
    <property type="evidence" value="ECO:0007669"/>
    <property type="project" value="InterPro"/>
</dbReference>
<keyword evidence="3" id="KW-0238">DNA-binding</keyword>
<dbReference type="Gene3D" id="1.10.10.10">
    <property type="entry name" value="Winged helix-like DNA-binding domain superfamily/Winged helix DNA-binding domain"/>
    <property type="match status" value="1"/>
</dbReference>
<dbReference type="PROSITE" id="PS50931">
    <property type="entry name" value="HTH_LYSR"/>
    <property type="match status" value="1"/>
</dbReference>
<dbReference type="InterPro" id="IPR000847">
    <property type="entry name" value="LysR_HTH_N"/>
</dbReference>
<dbReference type="SUPFAM" id="SSF46785">
    <property type="entry name" value="Winged helix' DNA-binding domain"/>
    <property type="match status" value="1"/>
</dbReference>
<proteinExistence type="inferred from homology"/>
<dbReference type="AlphaFoldDB" id="A0A430KRP0"/>
<evidence type="ECO:0000313" key="7">
    <source>
        <dbReference type="Proteomes" id="UP000283087"/>
    </source>
</evidence>
<dbReference type="RefSeq" id="WP_126158225.1">
    <property type="nucleotide sequence ID" value="NZ_RQXW01000006.1"/>
</dbReference>
<dbReference type="SUPFAM" id="SSF53850">
    <property type="entry name" value="Periplasmic binding protein-like II"/>
    <property type="match status" value="1"/>
</dbReference>
<evidence type="ECO:0000256" key="1">
    <source>
        <dbReference type="ARBA" id="ARBA00009437"/>
    </source>
</evidence>
<gene>
    <name evidence="6" type="ORF">EH243_08515</name>
</gene>
<dbReference type="OrthoDB" id="9815676at2"/>
<dbReference type="InterPro" id="IPR036390">
    <property type="entry name" value="WH_DNA-bd_sf"/>
</dbReference>
<dbReference type="CDD" id="cd08422">
    <property type="entry name" value="PBP2_CrgA_like"/>
    <property type="match status" value="1"/>
</dbReference>
<reference evidence="6 7" key="1">
    <citation type="submission" date="2018-11" db="EMBL/GenBank/DDBJ databases">
        <title>The draft genome sequence of Amphritea opalescens ANRC-JH13T.</title>
        <authorList>
            <person name="Fang Z."/>
            <person name="Zhang Y."/>
            <person name="Han X."/>
        </authorList>
    </citation>
    <scope>NUCLEOTIDE SEQUENCE [LARGE SCALE GENOMIC DNA]</scope>
    <source>
        <strain evidence="6 7">ANRC-JH13</strain>
    </source>
</reference>
<evidence type="ECO:0000256" key="2">
    <source>
        <dbReference type="ARBA" id="ARBA00023015"/>
    </source>
</evidence>
<dbReference type="Pfam" id="PF00126">
    <property type="entry name" value="HTH_1"/>
    <property type="match status" value="1"/>
</dbReference>
<dbReference type="FunFam" id="1.10.10.10:FF:000001">
    <property type="entry name" value="LysR family transcriptional regulator"/>
    <property type="match status" value="1"/>
</dbReference>
<dbReference type="EMBL" id="RQXW01000006">
    <property type="protein sequence ID" value="RTE66152.1"/>
    <property type="molecule type" value="Genomic_DNA"/>
</dbReference>
<dbReference type="GO" id="GO:0006351">
    <property type="term" value="P:DNA-templated transcription"/>
    <property type="evidence" value="ECO:0007669"/>
    <property type="project" value="TreeGrafter"/>
</dbReference>
<evidence type="ECO:0000256" key="4">
    <source>
        <dbReference type="ARBA" id="ARBA00023163"/>
    </source>
</evidence>
<evidence type="ECO:0000256" key="3">
    <source>
        <dbReference type="ARBA" id="ARBA00023125"/>
    </source>
</evidence>
<accession>A0A430KRP0</accession>
<keyword evidence="4" id="KW-0804">Transcription</keyword>
<dbReference type="InterPro" id="IPR036388">
    <property type="entry name" value="WH-like_DNA-bd_sf"/>
</dbReference>
<dbReference type="Proteomes" id="UP000283087">
    <property type="component" value="Unassembled WGS sequence"/>
</dbReference>
<evidence type="ECO:0000313" key="6">
    <source>
        <dbReference type="EMBL" id="RTE66152.1"/>
    </source>
</evidence>
<protein>
    <submittedName>
        <fullName evidence="6">LysR family transcriptional regulator</fullName>
    </submittedName>
</protein>
<keyword evidence="2" id="KW-0805">Transcription regulation</keyword>
<dbReference type="InterPro" id="IPR005119">
    <property type="entry name" value="LysR_subst-bd"/>
</dbReference>
<organism evidence="6 7">
    <name type="scientific">Amphritea opalescens</name>
    <dbReference type="NCBI Taxonomy" id="2490544"/>
    <lineage>
        <taxon>Bacteria</taxon>
        <taxon>Pseudomonadati</taxon>
        <taxon>Pseudomonadota</taxon>
        <taxon>Gammaproteobacteria</taxon>
        <taxon>Oceanospirillales</taxon>
        <taxon>Oceanospirillaceae</taxon>
        <taxon>Amphritea</taxon>
    </lineage>
</organism>
<dbReference type="GO" id="GO:0043565">
    <property type="term" value="F:sequence-specific DNA binding"/>
    <property type="evidence" value="ECO:0007669"/>
    <property type="project" value="TreeGrafter"/>
</dbReference>
<comment type="caution">
    <text evidence="6">The sequence shown here is derived from an EMBL/GenBank/DDBJ whole genome shotgun (WGS) entry which is preliminary data.</text>
</comment>
<sequence>MDLDLKTLALFVRVTSLGAIGRAGEEFGLSSTNASQRIQALEATLGVKLFHRTTRVVTLTHDGQVFLEHAKRILDDVEETWNVFKGEDDKVQGKIRLTVSASYGRIYLVPFIPALLAKYPHLQIEIDFTDKTIDIVEQGYDIAFRMHALDSTSLLARRIADNPMILVASPGYLQQAGRPQTPQELAQHCCIPFAKSNHWRFKDQAGETHDVSVSGPISANWGDAIADLVEADMGIGMASLWHVGPAIKAGRVVQVLPDYKIWPETRIWAVRPPGRLTPVRVKVFLDFIEEVIRETNIERYGDLL</sequence>